<dbReference type="Pfam" id="PF00498">
    <property type="entry name" value="FHA"/>
    <property type="match status" value="1"/>
</dbReference>
<gene>
    <name evidence="4" type="ORF">LCMiAC01_04870</name>
</gene>
<protein>
    <submittedName>
        <fullName evidence="4">C3HC4 type zinc finger protein</fullName>
    </submittedName>
</protein>
<dbReference type="PROSITE" id="PS50089">
    <property type="entry name" value="ZF_RING_2"/>
    <property type="match status" value="1"/>
</dbReference>
<dbReference type="Gene3D" id="3.30.40.10">
    <property type="entry name" value="Zinc/RING finger domain, C3HC4 (zinc finger)"/>
    <property type="match status" value="1"/>
</dbReference>
<feature type="domain" description="RING-type" evidence="3">
    <location>
        <begin position="233"/>
        <end position="271"/>
    </location>
</feature>
<evidence type="ECO:0000259" key="2">
    <source>
        <dbReference type="PROSITE" id="PS50006"/>
    </source>
</evidence>
<proteinExistence type="predicted"/>
<feature type="domain" description="FHA" evidence="2">
    <location>
        <begin position="144"/>
        <end position="187"/>
    </location>
</feature>
<accession>A0A481Z154</accession>
<dbReference type="CDD" id="cd00060">
    <property type="entry name" value="FHA"/>
    <property type="match status" value="1"/>
</dbReference>
<dbReference type="InterPro" id="IPR000253">
    <property type="entry name" value="FHA_dom"/>
</dbReference>
<dbReference type="InterPro" id="IPR013083">
    <property type="entry name" value="Znf_RING/FYVE/PHD"/>
</dbReference>
<dbReference type="SUPFAM" id="SSF49879">
    <property type="entry name" value="SMAD/FHA domain"/>
    <property type="match status" value="1"/>
</dbReference>
<dbReference type="EMBL" id="MK500399">
    <property type="protein sequence ID" value="QBK88805.1"/>
    <property type="molecule type" value="Genomic_DNA"/>
</dbReference>
<sequence>MSNQQNTTNIDNMDDNVMEDDIIMEDAEDNIWIDEDEPIPNKIDHDDDNYDDDDEERVIEHLTQIYSLSIVTGNTIPDKIVENMRAIYLKNIEEPNWKDFFNKLGEKIKNKLEDDMMVDEESLTCSPYSISMDGKTYELTKSVIIIGRYKECDIIIPQKNHNSSRVHAVVFVQPNRVIVIDPGSFIGIKTMRRSENKPLEHSIPRNRKPLVFSRTERFILNFGVPISFLPKICIVCMDRPREILEKCNHFLLCGRCHDKWRREGGTCPICRAIMENGRVTHEFQTCIIQKFD</sequence>
<keyword evidence="1" id="KW-0479">Metal-binding</keyword>
<evidence type="ECO:0000256" key="1">
    <source>
        <dbReference type="PROSITE-ProRule" id="PRU00175"/>
    </source>
</evidence>
<evidence type="ECO:0000313" key="4">
    <source>
        <dbReference type="EMBL" id="QBK88805.1"/>
    </source>
</evidence>
<name>A0A481Z154_9VIRU</name>
<dbReference type="InterPro" id="IPR001841">
    <property type="entry name" value="Znf_RING"/>
</dbReference>
<dbReference type="InterPro" id="IPR008984">
    <property type="entry name" value="SMAD_FHA_dom_sf"/>
</dbReference>
<keyword evidence="1" id="KW-0862">Zinc</keyword>
<organism evidence="4">
    <name type="scientific">Mimivirus LCMiAC01</name>
    <dbReference type="NCBI Taxonomy" id="2506608"/>
    <lineage>
        <taxon>Viruses</taxon>
        <taxon>Varidnaviria</taxon>
        <taxon>Bamfordvirae</taxon>
        <taxon>Nucleocytoviricota</taxon>
        <taxon>Megaviricetes</taxon>
        <taxon>Imitervirales</taxon>
        <taxon>Mimiviridae</taxon>
        <taxon>Klosneuvirinae</taxon>
    </lineage>
</organism>
<dbReference type="GO" id="GO:0008270">
    <property type="term" value="F:zinc ion binding"/>
    <property type="evidence" value="ECO:0007669"/>
    <property type="project" value="UniProtKB-KW"/>
</dbReference>
<dbReference type="PROSITE" id="PS50006">
    <property type="entry name" value="FHA_DOMAIN"/>
    <property type="match status" value="1"/>
</dbReference>
<evidence type="ECO:0000259" key="3">
    <source>
        <dbReference type="PROSITE" id="PS50089"/>
    </source>
</evidence>
<dbReference type="Pfam" id="PF13920">
    <property type="entry name" value="zf-C3HC4_3"/>
    <property type="match status" value="1"/>
</dbReference>
<reference evidence="4" key="1">
    <citation type="journal article" date="2019" name="MBio">
        <title>Virus Genomes from Deep Sea Sediments Expand the Ocean Megavirome and Support Independent Origins of Viral Gigantism.</title>
        <authorList>
            <person name="Backstrom D."/>
            <person name="Yutin N."/>
            <person name="Jorgensen S.L."/>
            <person name="Dharamshi J."/>
            <person name="Homa F."/>
            <person name="Zaremba-Niedwiedzka K."/>
            <person name="Spang A."/>
            <person name="Wolf Y.I."/>
            <person name="Koonin E.V."/>
            <person name="Ettema T.J."/>
        </authorList>
    </citation>
    <scope>NUCLEOTIDE SEQUENCE</scope>
</reference>
<dbReference type="SUPFAM" id="SSF57850">
    <property type="entry name" value="RING/U-box"/>
    <property type="match status" value="1"/>
</dbReference>
<dbReference type="Gene3D" id="2.60.200.20">
    <property type="match status" value="1"/>
</dbReference>
<keyword evidence="1" id="KW-0863">Zinc-finger</keyword>